<dbReference type="Pfam" id="PF04857">
    <property type="entry name" value="CAF1"/>
    <property type="match status" value="2"/>
</dbReference>
<dbReference type="SUPFAM" id="SSF53098">
    <property type="entry name" value="Ribonuclease H-like"/>
    <property type="match status" value="1"/>
</dbReference>
<dbReference type="InterPro" id="IPR039637">
    <property type="entry name" value="CNOT7/CNOT8/Pop2"/>
</dbReference>
<dbReference type="InterPro" id="IPR036397">
    <property type="entry name" value="RNaseH_sf"/>
</dbReference>
<keyword evidence="16" id="KW-1185">Reference proteome</keyword>
<dbReference type="GO" id="GO:0005634">
    <property type="term" value="C:nucleus"/>
    <property type="evidence" value="ECO:0007669"/>
    <property type="project" value="UniProtKB-SubCell"/>
</dbReference>
<dbReference type="RefSeq" id="XP_003073374.1">
    <property type="nucleotide sequence ID" value="XM_003073328.1"/>
</dbReference>
<comment type="similarity">
    <text evidence="4">Belongs to the CAF1 family.</text>
</comment>
<evidence type="ECO:0000256" key="12">
    <source>
        <dbReference type="ARBA" id="ARBA00023015"/>
    </source>
</evidence>
<dbReference type="Gene3D" id="3.30.420.10">
    <property type="entry name" value="Ribonuclease H-like superfamily/Ribonuclease H"/>
    <property type="match status" value="1"/>
</dbReference>
<dbReference type="GO" id="GO:0003723">
    <property type="term" value="F:RNA binding"/>
    <property type="evidence" value="ECO:0007669"/>
    <property type="project" value="UniProtKB-KW"/>
</dbReference>
<accession>E0S8M0</accession>
<dbReference type="EC" id="3.1.13.4" evidence="5"/>
<keyword evidence="10" id="KW-0269">Exonuclease</keyword>
<dbReference type="KEGG" id="ein:Eint_080800"/>
<dbReference type="AlphaFoldDB" id="E0S8M0"/>
<dbReference type="OrthoDB" id="1164111at2759"/>
<gene>
    <name evidence="15" type="ORF">Eint_080800</name>
</gene>
<evidence type="ECO:0000313" key="16">
    <source>
        <dbReference type="Proteomes" id="UP000002313"/>
    </source>
</evidence>
<keyword evidence="13" id="KW-0804">Transcription</keyword>
<organism evidence="15 16">
    <name type="scientific">Encephalitozoon intestinalis (strain ATCC 50506)</name>
    <name type="common">Microsporidian parasite</name>
    <name type="synonym">Septata intestinalis</name>
    <dbReference type="NCBI Taxonomy" id="876142"/>
    <lineage>
        <taxon>Eukaryota</taxon>
        <taxon>Fungi</taxon>
        <taxon>Fungi incertae sedis</taxon>
        <taxon>Microsporidia</taxon>
        <taxon>Unikaryonidae</taxon>
        <taxon>Encephalitozoon</taxon>
    </lineage>
</organism>
<evidence type="ECO:0000256" key="10">
    <source>
        <dbReference type="ARBA" id="ARBA00022839"/>
    </source>
</evidence>
<dbReference type="InterPro" id="IPR006941">
    <property type="entry name" value="RNase_CAF1"/>
</dbReference>
<dbReference type="HOGENOM" id="CLU_027974_0_1_1"/>
<dbReference type="EMBL" id="CP001949">
    <property type="protein sequence ID" value="ADM12014.1"/>
    <property type="molecule type" value="Genomic_DNA"/>
</dbReference>
<keyword evidence="7" id="KW-0540">Nuclease</keyword>
<evidence type="ECO:0000256" key="1">
    <source>
        <dbReference type="ARBA" id="ARBA00001663"/>
    </source>
</evidence>
<evidence type="ECO:0000256" key="6">
    <source>
        <dbReference type="ARBA" id="ARBA00022490"/>
    </source>
</evidence>
<keyword evidence="6" id="KW-0963">Cytoplasm</keyword>
<dbReference type="GO" id="GO:0004535">
    <property type="term" value="F:poly(A)-specific ribonuclease activity"/>
    <property type="evidence" value="ECO:0007669"/>
    <property type="project" value="UniProtKB-EC"/>
</dbReference>
<proteinExistence type="inferred from homology"/>
<dbReference type="GO" id="GO:0046872">
    <property type="term" value="F:metal ion binding"/>
    <property type="evidence" value="ECO:0007669"/>
    <property type="project" value="UniProtKB-KW"/>
</dbReference>
<dbReference type="Proteomes" id="UP000002313">
    <property type="component" value="Chromosome VIII"/>
</dbReference>
<evidence type="ECO:0000256" key="14">
    <source>
        <dbReference type="ARBA" id="ARBA00023242"/>
    </source>
</evidence>
<comment type="catalytic activity">
    <reaction evidence="1">
        <text>Exonucleolytic cleavage of poly(A) to 5'-AMP.</text>
        <dbReference type="EC" id="3.1.13.4"/>
    </reaction>
</comment>
<dbReference type="InterPro" id="IPR012337">
    <property type="entry name" value="RNaseH-like_sf"/>
</dbReference>
<evidence type="ECO:0000256" key="7">
    <source>
        <dbReference type="ARBA" id="ARBA00022722"/>
    </source>
</evidence>
<evidence type="ECO:0000256" key="13">
    <source>
        <dbReference type="ARBA" id="ARBA00023163"/>
    </source>
</evidence>
<evidence type="ECO:0000256" key="8">
    <source>
        <dbReference type="ARBA" id="ARBA00022723"/>
    </source>
</evidence>
<sequence length="262" mass="29954">MSEGQILNVWKDNLHGEMKKISQLISRYNYISMDTEFPGVVAKPVGSFKSPSSFAYQQLRCNVDILNIIQLGISLSDGEGNRPCPISTWQFNFAFSLETDMYAQESIDLLIQAKIDFKEHERRGIRVEEFGEVLMTSGLVMSSDVVWVSFHSAYDFGYLIKILTCNPLPEREEDFYRFLAALFPDFYDIKFLVQNSRYLKKGLQEISNDLGLVRDGIQHQAGSDALLTSHAFFKTKEVLFNRSIGKDLMCKLFGIEVKDPLQ</sequence>
<dbReference type="GO" id="GO:0005737">
    <property type="term" value="C:cytoplasm"/>
    <property type="evidence" value="ECO:0007669"/>
    <property type="project" value="UniProtKB-SubCell"/>
</dbReference>
<evidence type="ECO:0000256" key="2">
    <source>
        <dbReference type="ARBA" id="ARBA00004123"/>
    </source>
</evidence>
<evidence type="ECO:0000256" key="11">
    <source>
        <dbReference type="ARBA" id="ARBA00022884"/>
    </source>
</evidence>
<dbReference type="VEuPathDB" id="MicrosporidiaDB:Eint_080800"/>
<dbReference type="PANTHER" id="PTHR10797">
    <property type="entry name" value="CCR4-NOT TRANSCRIPTION COMPLEX SUBUNIT"/>
    <property type="match status" value="1"/>
</dbReference>
<comment type="subcellular location">
    <subcellularLocation>
        <location evidence="3">Cytoplasm</location>
    </subcellularLocation>
    <subcellularLocation>
        <location evidence="2">Nucleus</location>
    </subcellularLocation>
</comment>
<evidence type="ECO:0000256" key="3">
    <source>
        <dbReference type="ARBA" id="ARBA00004496"/>
    </source>
</evidence>
<reference evidence="15 16" key="1">
    <citation type="journal article" date="2010" name="Nat. Commun.">
        <title>The complete sequence of the smallest known nuclear genome from the microsporidian Encephalitozoon intestinalis.</title>
        <authorList>
            <person name="Corradi N."/>
            <person name="Pombert J.-F."/>
            <person name="Farinelli L."/>
            <person name="Didier E.S."/>
            <person name="Keeling P.J."/>
        </authorList>
    </citation>
    <scope>NUCLEOTIDE SEQUENCE [LARGE SCALE GENOMIC DNA]</scope>
    <source>
        <strain evidence="15 16">ATCC 50506</strain>
    </source>
</reference>
<protein>
    <recommendedName>
        <fullName evidence="5">poly(A)-specific ribonuclease</fullName>
        <ecNumber evidence="5">3.1.13.4</ecNumber>
    </recommendedName>
</protein>
<keyword evidence="8" id="KW-0479">Metal-binding</keyword>
<dbReference type="GeneID" id="9698200"/>
<evidence type="ECO:0000256" key="9">
    <source>
        <dbReference type="ARBA" id="ARBA00022801"/>
    </source>
</evidence>
<keyword evidence="11" id="KW-0694">RNA-binding</keyword>
<keyword evidence="14" id="KW-0539">Nucleus</keyword>
<keyword evidence="9" id="KW-0378">Hydrolase</keyword>
<keyword evidence="12" id="KW-0805">Transcription regulation</keyword>
<evidence type="ECO:0000256" key="4">
    <source>
        <dbReference type="ARBA" id="ARBA00008372"/>
    </source>
</evidence>
<evidence type="ECO:0000256" key="5">
    <source>
        <dbReference type="ARBA" id="ARBA00012161"/>
    </source>
</evidence>
<dbReference type="GO" id="GO:0030014">
    <property type="term" value="C:CCR4-NOT complex"/>
    <property type="evidence" value="ECO:0007669"/>
    <property type="project" value="InterPro"/>
</dbReference>
<name>E0S8M0_ENCIT</name>
<evidence type="ECO:0000313" key="15">
    <source>
        <dbReference type="EMBL" id="ADM12014.1"/>
    </source>
</evidence>
<reference evidence="15 16" key="2">
    <citation type="journal article" date="2012" name="Proc. Natl. Acad. Sci. U.S.A.">
        <title>Gain and loss of multiple functionally related, horizontally transferred genes in the reduced genomes of two microsporidian parasites.</title>
        <authorList>
            <person name="Pombert J.-F."/>
            <person name="Selman M."/>
            <person name="Burki F."/>
            <person name="Bardell F.T."/>
            <person name="Farinelli L."/>
            <person name="Solter L.F."/>
            <person name="Whitman D.W."/>
            <person name="Weiss L.M."/>
            <person name="Corradi N."/>
            <person name="Keeling P.J."/>
        </authorList>
    </citation>
    <scope>NUCLEOTIDE SEQUENCE [LARGE SCALE GENOMIC DNA]</scope>
    <source>
        <strain evidence="15 16">ATCC 50506</strain>
    </source>
</reference>
<dbReference type="FunFam" id="3.30.420.10:FF:000048">
    <property type="entry name" value="CCR4-associated factor 1, putative"/>
    <property type="match status" value="1"/>
</dbReference>